<dbReference type="InterPro" id="IPR014004">
    <property type="entry name" value="Transpt-assoc_nodulatn_dom_bac"/>
</dbReference>
<proteinExistence type="predicted"/>
<dbReference type="PROSITE" id="PS50914">
    <property type="entry name" value="BON"/>
    <property type="match status" value="2"/>
</dbReference>
<gene>
    <name evidence="4" type="ORF">CKO43_02295</name>
</gene>
<dbReference type="SMART" id="SM00749">
    <property type="entry name" value="BON"/>
    <property type="match status" value="2"/>
</dbReference>
<dbReference type="InterPro" id="IPR051686">
    <property type="entry name" value="Lipoprotein_DolP"/>
</dbReference>
<protein>
    <submittedName>
        <fullName evidence="4">Transporter</fullName>
    </submittedName>
</protein>
<keyword evidence="1 2" id="KW-0732">Signal</keyword>
<dbReference type="Proteomes" id="UP001041814">
    <property type="component" value="Unassembled WGS sequence"/>
</dbReference>
<dbReference type="PROSITE" id="PS51257">
    <property type="entry name" value="PROKAR_LIPOPROTEIN"/>
    <property type="match status" value="1"/>
</dbReference>
<reference evidence="4" key="1">
    <citation type="submission" date="2017-08" db="EMBL/GenBank/DDBJ databases">
        <authorList>
            <person name="Imhoff J.F."/>
            <person name="Rahn T."/>
            <person name="Kuenzel S."/>
            <person name="Neulinger S.C."/>
        </authorList>
    </citation>
    <scope>NUCLEOTIDE SEQUENCE</scope>
    <source>
        <strain evidence="4">IM 151</strain>
    </source>
</reference>
<dbReference type="InterPro" id="IPR007055">
    <property type="entry name" value="BON_dom"/>
</dbReference>
<dbReference type="RefSeq" id="WP_200226702.1">
    <property type="nucleotide sequence ID" value="NZ_NRRT01000005.1"/>
</dbReference>
<evidence type="ECO:0000256" key="2">
    <source>
        <dbReference type="SAM" id="SignalP"/>
    </source>
</evidence>
<comment type="caution">
    <text evidence="4">The sequence shown here is derived from an EMBL/GenBank/DDBJ whole genome shotgun (WGS) entry which is preliminary data.</text>
</comment>
<feature type="signal peptide" evidence="2">
    <location>
        <begin position="1"/>
        <end position="21"/>
    </location>
</feature>
<evidence type="ECO:0000259" key="3">
    <source>
        <dbReference type="PROSITE" id="PS50914"/>
    </source>
</evidence>
<dbReference type="PANTHER" id="PTHR34606:SF4">
    <property type="entry name" value="OUTER MEMBRANE LIPOPROTEIN DOLP"/>
    <property type="match status" value="1"/>
</dbReference>
<evidence type="ECO:0000313" key="4">
    <source>
        <dbReference type="EMBL" id="MBK1711608.1"/>
    </source>
</evidence>
<reference evidence="4" key="2">
    <citation type="journal article" date="2020" name="Microorganisms">
        <title>Osmotic Adaptation and Compatible Solute Biosynthesis of Phototrophic Bacteria as Revealed from Genome Analyses.</title>
        <authorList>
            <person name="Imhoff J.F."/>
            <person name="Rahn T."/>
            <person name="Kunzel S."/>
            <person name="Keller A."/>
            <person name="Neulinger S.C."/>
        </authorList>
    </citation>
    <scope>NUCLEOTIDE SEQUENCE</scope>
    <source>
        <strain evidence="4">IM 151</strain>
    </source>
</reference>
<keyword evidence="5" id="KW-1185">Reference proteome</keyword>
<sequence length="210" mass="22111">MRPLALTLAACAAAASLSACAPLIVGGAMVGGSLMVIDRRTSGAQVEDQAIELKGASAVRDLATLGHVNVTSYNRMVLLTGEVPAEEDRARVENAVRRVENVRQVTNELVVAGNSSLGSRSNDSILTSKVKATFVDAKDLQSPSIKVTTERAVVYLMGRVTEREATRASDLARSVSGVNKVVRVFEMISEAELANLQKATQASTPASGSR</sequence>
<name>A0ABS1DQ52_RUBGE</name>
<dbReference type="Pfam" id="PF04972">
    <property type="entry name" value="BON"/>
    <property type="match status" value="2"/>
</dbReference>
<dbReference type="EMBL" id="NRRU01000005">
    <property type="protein sequence ID" value="MBK1711608.1"/>
    <property type="molecule type" value="Genomic_DNA"/>
</dbReference>
<dbReference type="PANTHER" id="PTHR34606">
    <property type="entry name" value="BON DOMAIN-CONTAINING PROTEIN"/>
    <property type="match status" value="1"/>
</dbReference>
<feature type="domain" description="BON" evidence="3">
    <location>
        <begin position="47"/>
        <end position="113"/>
    </location>
</feature>
<evidence type="ECO:0000256" key="1">
    <source>
        <dbReference type="ARBA" id="ARBA00022729"/>
    </source>
</evidence>
<organism evidence="4 5">
    <name type="scientific">Rubrivivax gelatinosus</name>
    <name type="common">Rhodocyclus gelatinosus</name>
    <name type="synonym">Rhodopseudomonas gelatinosa</name>
    <dbReference type="NCBI Taxonomy" id="28068"/>
    <lineage>
        <taxon>Bacteria</taxon>
        <taxon>Pseudomonadati</taxon>
        <taxon>Pseudomonadota</taxon>
        <taxon>Betaproteobacteria</taxon>
        <taxon>Burkholderiales</taxon>
        <taxon>Sphaerotilaceae</taxon>
        <taxon>Rubrivivax</taxon>
    </lineage>
</organism>
<dbReference type="Gene3D" id="3.40.1520.20">
    <property type="match status" value="1"/>
</dbReference>
<feature type="domain" description="BON" evidence="3">
    <location>
        <begin position="122"/>
        <end position="189"/>
    </location>
</feature>
<feature type="chain" id="PRO_5046423980" evidence="2">
    <location>
        <begin position="22"/>
        <end position="210"/>
    </location>
</feature>
<evidence type="ECO:0000313" key="5">
    <source>
        <dbReference type="Proteomes" id="UP001041814"/>
    </source>
</evidence>
<accession>A0ABS1DQ52</accession>